<dbReference type="GO" id="GO:0016853">
    <property type="term" value="F:isomerase activity"/>
    <property type="evidence" value="ECO:0007669"/>
    <property type="project" value="UniProtKB-KW"/>
</dbReference>
<evidence type="ECO:0000256" key="1">
    <source>
        <dbReference type="ARBA" id="ARBA00023002"/>
    </source>
</evidence>
<dbReference type="OrthoDB" id="9778052at2"/>
<proteinExistence type="predicted"/>
<accession>A0A5S9NPJ0</accession>
<dbReference type="EMBL" id="CACSIO010000002">
    <property type="protein sequence ID" value="CAA0092313.1"/>
    <property type="molecule type" value="Genomic_DNA"/>
</dbReference>
<feature type="domain" description="3-beta hydroxysteroid dehydrogenase/isomerase" evidence="2">
    <location>
        <begin position="4"/>
        <end position="243"/>
    </location>
</feature>
<protein>
    <submittedName>
        <fullName evidence="3">3 beta-hydroxysteroid dehydrogenase/Delta 5--&gt;4-isomerase</fullName>
    </submittedName>
</protein>
<dbReference type="PANTHER" id="PTHR10366:SF564">
    <property type="entry name" value="STEROL-4-ALPHA-CARBOXYLATE 3-DEHYDROGENASE, DECARBOXYLATING"/>
    <property type="match status" value="1"/>
</dbReference>
<dbReference type="PANTHER" id="PTHR10366">
    <property type="entry name" value="NAD DEPENDENT EPIMERASE/DEHYDRATASE"/>
    <property type="match status" value="1"/>
</dbReference>
<name>A0A5S9NPJ0_9GAMM</name>
<dbReference type="AlphaFoldDB" id="A0A5S9NPJ0"/>
<dbReference type="InterPro" id="IPR002225">
    <property type="entry name" value="3Beta_OHSteriod_DH/Estase"/>
</dbReference>
<keyword evidence="1" id="KW-0560">Oxidoreductase</keyword>
<evidence type="ECO:0000259" key="2">
    <source>
        <dbReference type="Pfam" id="PF01073"/>
    </source>
</evidence>
<evidence type="ECO:0000313" key="4">
    <source>
        <dbReference type="Proteomes" id="UP000441399"/>
    </source>
</evidence>
<dbReference type="SUPFAM" id="SSF51735">
    <property type="entry name" value="NAD(P)-binding Rossmann-fold domains"/>
    <property type="match status" value="1"/>
</dbReference>
<dbReference type="GO" id="GO:0016616">
    <property type="term" value="F:oxidoreductase activity, acting on the CH-OH group of donors, NAD or NADP as acceptor"/>
    <property type="evidence" value="ECO:0007669"/>
    <property type="project" value="InterPro"/>
</dbReference>
<gene>
    <name evidence="3" type="ORF">OPDIPICF_03793</name>
</gene>
<keyword evidence="3" id="KW-0413">Isomerase</keyword>
<dbReference type="Pfam" id="PF01073">
    <property type="entry name" value="3Beta_HSD"/>
    <property type="match status" value="1"/>
</dbReference>
<dbReference type="Gene3D" id="3.40.50.720">
    <property type="entry name" value="NAD(P)-binding Rossmann-like Domain"/>
    <property type="match status" value="1"/>
</dbReference>
<dbReference type="GO" id="GO:0006694">
    <property type="term" value="P:steroid biosynthetic process"/>
    <property type="evidence" value="ECO:0007669"/>
    <property type="project" value="InterPro"/>
</dbReference>
<dbReference type="Proteomes" id="UP000441399">
    <property type="component" value="Unassembled WGS sequence"/>
</dbReference>
<sequence length="326" mass="35868">MKVVVTGATGFIAQHCIQELLSHRYTVVGTVRNIQRARQSCPVLQTLDLVEADLLDDSGWADAFDGADAVLHTASPVIIDGKEADLIGPAVKGTERVLRAAANAGVKRIVLTSSTAAIVNTDAEVYTEENWSEPERCSPYPKSKTLAERAAWQLIESLPEDTRPELVVCNPCVVLGPPLSAQVSSSVSIIQKLMNRRIPAMPNIGFSIVDVRDIAIAHRLALETPEAAGNRYLLSTEFYWLRDIAAELRKSFADQGIRPTRLKIPDLLIRFAARVHPFARTLADDLGQRSKHDTRKAREQLGWTPRPIKETIIATGQALIDQKLLD</sequence>
<dbReference type="InterPro" id="IPR050425">
    <property type="entry name" value="NAD(P)_dehydrat-like"/>
</dbReference>
<dbReference type="InterPro" id="IPR036291">
    <property type="entry name" value="NAD(P)-bd_dom_sf"/>
</dbReference>
<reference evidence="3 4" key="1">
    <citation type="submission" date="2019-11" db="EMBL/GenBank/DDBJ databases">
        <authorList>
            <person name="Holert J."/>
        </authorList>
    </citation>
    <scope>NUCLEOTIDE SEQUENCE [LARGE SCALE GENOMIC DNA]</scope>
    <source>
        <strain evidence="3">SB11_3</strain>
    </source>
</reference>
<keyword evidence="4" id="KW-1185">Reference proteome</keyword>
<organism evidence="3 4">
    <name type="scientific">BD1-7 clade bacterium</name>
    <dbReference type="NCBI Taxonomy" id="2029982"/>
    <lineage>
        <taxon>Bacteria</taxon>
        <taxon>Pseudomonadati</taxon>
        <taxon>Pseudomonadota</taxon>
        <taxon>Gammaproteobacteria</taxon>
        <taxon>Cellvibrionales</taxon>
        <taxon>Spongiibacteraceae</taxon>
        <taxon>BD1-7 clade</taxon>
    </lineage>
</organism>
<evidence type="ECO:0000313" key="3">
    <source>
        <dbReference type="EMBL" id="CAA0092313.1"/>
    </source>
</evidence>
<dbReference type="FunFam" id="3.40.50.720:FF:000336">
    <property type="entry name" value="Aldehyde reductase"/>
    <property type="match status" value="1"/>
</dbReference>